<dbReference type="OrthoDB" id="1153409at2759"/>
<evidence type="ECO:0000256" key="1">
    <source>
        <dbReference type="SAM" id="MobiDB-lite"/>
    </source>
</evidence>
<reference evidence="3" key="2">
    <citation type="submission" date="2019-10" db="EMBL/GenBank/DDBJ databases">
        <title>A de novo genome assembly of a pear dwarfing rootstock.</title>
        <authorList>
            <person name="Wang F."/>
            <person name="Wang J."/>
            <person name="Li S."/>
            <person name="Zhang Y."/>
            <person name="Fang M."/>
            <person name="Ma L."/>
            <person name="Zhao Y."/>
            <person name="Jiang S."/>
        </authorList>
    </citation>
    <scope>NUCLEOTIDE SEQUENCE [LARGE SCALE GENOMIC DNA]</scope>
</reference>
<keyword evidence="2" id="KW-0687">Ribonucleoprotein</keyword>
<dbReference type="AlphaFoldDB" id="A0A5N5HQJ9"/>
<feature type="region of interest" description="Disordered" evidence="1">
    <location>
        <begin position="36"/>
        <end position="59"/>
    </location>
</feature>
<accession>A0A5N5HQJ9</accession>
<dbReference type="EMBL" id="SMOL01000143">
    <property type="protein sequence ID" value="KAB2630126.1"/>
    <property type="molecule type" value="Genomic_DNA"/>
</dbReference>
<dbReference type="GO" id="GO:0005840">
    <property type="term" value="C:ribosome"/>
    <property type="evidence" value="ECO:0007669"/>
    <property type="project" value="UniProtKB-KW"/>
</dbReference>
<reference evidence="2 3" key="3">
    <citation type="submission" date="2019-11" db="EMBL/GenBank/DDBJ databases">
        <title>A de novo genome assembly of a pear dwarfing rootstock.</title>
        <authorList>
            <person name="Wang F."/>
            <person name="Wang J."/>
            <person name="Li S."/>
            <person name="Zhang Y."/>
            <person name="Fang M."/>
            <person name="Ma L."/>
            <person name="Zhao Y."/>
            <person name="Jiang S."/>
        </authorList>
    </citation>
    <scope>NUCLEOTIDE SEQUENCE [LARGE SCALE GENOMIC DNA]</scope>
    <source>
        <strain evidence="2">S2</strain>
        <tissue evidence="2">Leaf</tissue>
    </source>
</reference>
<evidence type="ECO:0000313" key="3">
    <source>
        <dbReference type="Proteomes" id="UP000327157"/>
    </source>
</evidence>
<reference evidence="2 3" key="1">
    <citation type="submission" date="2019-09" db="EMBL/GenBank/DDBJ databases">
        <authorList>
            <person name="Ou C."/>
        </authorList>
    </citation>
    <scope>NUCLEOTIDE SEQUENCE [LARGE SCALE GENOMIC DNA]</scope>
    <source>
        <strain evidence="2">S2</strain>
        <tissue evidence="2">Leaf</tissue>
    </source>
</reference>
<proteinExistence type="predicted"/>
<sequence>MDRREEHFQFLGICQRLYNFITRSLASQRFKTVKLGPPMNQGYPETAISEAGTRRGQKKMVSIHHRVEDIDEVMKVRRKSLKKLKCLELGRDDPRPLRSILKVGSDLEREDGHI</sequence>
<keyword evidence="3" id="KW-1185">Reference proteome</keyword>
<protein>
    <submittedName>
        <fullName evidence="2">39S ribosomal protein L45</fullName>
    </submittedName>
</protein>
<evidence type="ECO:0000313" key="2">
    <source>
        <dbReference type="EMBL" id="KAB2630126.1"/>
    </source>
</evidence>
<comment type="caution">
    <text evidence="2">The sequence shown here is derived from an EMBL/GenBank/DDBJ whole genome shotgun (WGS) entry which is preliminary data.</text>
</comment>
<keyword evidence="2" id="KW-0689">Ribosomal protein</keyword>
<name>A0A5N5HQJ9_9ROSA</name>
<organism evidence="2 3">
    <name type="scientific">Pyrus ussuriensis x Pyrus communis</name>
    <dbReference type="NCBI Taxonomy" id="2448454"/>
    <lineage>
        <taxon>Eukaryota</taxon>
        <taxon>Viridiplantae</taxon>
        <taxon>Streptophyta</taxon>
        <taxon>Embryophyta</taxon>
        <taxon>Tracheophyta</taxon>
        <taxon>Spermatophyta</taxon>
        <taxon>Magnoliopsida</taxon>
        <taxon>eudicotyledons</taxon>
        <taxon>Gunneridae</taxon>
        <taxon>Pentapetalae</taxon>
        <taxon>rosids</taxon>
        <taxon>fabids</taxon>
        <taxon>Rosales</taxon>
        <taxon>Rosaceae</taxon>
        <taxon>Amygdaloideae</taxon>
        <taxon>Maleae</taxon>
        <taxon>Pyrus</taxon>
    </lineage>
</organism>
<gene>
    <name evidence="2" type="ORF">D8674_007645</name>
</gene>
<dbReference type="Proteomes" id="UP000327157">
    <property type="component" value="Chromosome 12"/>
</dbReference>